<dbReference type="RefSeq" id="XP_007402861.1">
    <property type="nucleotide sequence ID" value="XM_007402799.1"/>
</dbReference>
<feature type="compositionally biased region" description="Basic residues" evidence="1">
    <location>
        <begin position="51"/>
        <end position="62"/>
    </location>
</feature>
<dbReference type="KEGG" id="pco:PHACADRAFT_202632"/>
<feature type="compositionally biased region" description="Polar residues" evidence="1">
    <location>
        <begin position="9"/>
        <end position="19"/>
    </location>
</feature>
<feature type="compositionally biased region" description="Basic and acidic residues" evidence="1">
    <location>
        <begin position="20"/>
        <end position="31"/>
    </location>
</feature>
<dbReference type="InParanoid" id="K5WEI1"/>
<accession>K5WEI1</accession>
<dbReference type="HOGENOM" id="CLU_2904924_0_0_1"/>
<proteinExistence type="predicted"/>
<organism evidence="2 3">
    <name type="scientific">Phanerochaete carnosa (strain HHB-10118-sp)</name>
    <name type="common">White-rot fungus</name>
    <name type="synonym">Peniophora carnosa</name>
    <dbReference type="NCBI Taxonomy" id="650164"/>
    <lineage>
        <taxon>Eukaryota</taxon>
        <taxon>Fungi</taxon>
        <taxon>Dikarya</taxon>
        <taxon>Basidiomycota</taxon>
        <taxon>Agaricomycotina</taxon>
        <taxon>Agaricomycetes</taxon>
        <taxon>Polyporales</taxon>
        <taxon>Phanerochaetaceae</taxon>
        <taxon>Phanerochaete</taxon>
    </lineage>
</organism>
<reference evidence="2 3" key="1">
    <citation type="journal article" date="2012" name="BMC Genomics">
        <title>Comparative genomics of the white-rot fungi, Phanerochaete carnosa and P. chrysosporium, to elucidate the genetic basis of the distinct wood types they colonize.</title>
        <authorList>
            <person name="Suzuki H."/>
            <person name="MacDonald J."/>
            <person name="Syed K."/>
            <person name="Salamov A."/>
            <person name="Hori C."/>
            <person name="Aerts A."/>
            <person name="Henrissat B."/>
            <person name="Wiebenga A."/>
            <person name="vanKuyk P.A."/>
            <person name="Barry K."/>
            <person name="Lindquist E."/>
            <person name="LaButti K."/>
            <person name="Lapidus A."/>
            <person name="Lucas S."/>
            <person name="Coutinho P."/>
            <person name="Gong Y."/>
            <person name="Samejima M."/>
            <person name="Mahadevan R."/>
            <person name="Abou-Zaid M."/>
            <person name="de Vries R.P."/>
            <person name="Igarashi K."/>
            <person name="Yadav J.S."/>
            <person name="Grigoriev I.V."/>
            <person name="Master E.R."/>
        </authorList>
    </citation>
    <scope>NUCLEOTIDE SEQUENCE [LARGE SCALE GENOMIC DNA]</scope>
    <source>
        <strain evidence="2 3">HHB-10118-sp</strain>
    </source>
</reference>
<dbReference type="Proteomes" id="UP000008370">
    <property type="component" value="Unassembled WGS sequence"/>
</dbReference>
<keyword evidence="3" id="KW-1185">Reference proteome</keyword>
<dbReference type="AlphaFoldDB" id="K5WEI1"/>
<sequence>MVKEEKSGRNPQWTANNNCDHFHKEQEESHTDQSQLNRLTKQSEGEANTFLKKKRTRGMIYP</sequence>
<protein>
    <submittedName>
        <fullName evidence="2">Uncharacterized protein</fullName>
    </submittedName>
</protein>
<dbReference type="GeneID" id="18911932"/>
<dbReference type="EMBL" id="JH930905">
    <property type="protein sequence ID" value="EKM48587.1"/>
    <property type="molecule type" value="Genomic_DNA"/>
</dbReference>
<name>K5WEI1_PHACS</name>
<feature type="region of interest" description="Disordered" evidence="1">
    <location>
        <begin position="1"/>
        <end position="62"/>
    </location>
</feature>
<evidence type="ECO:0000313" key="3">
    <source>
        <dbReference type="Proteomes" id="UP000008370"/>
    </source>
</evidence>
<gene>
    <name evidence="2" type="ORF">PHACADRAFT_202632</name>
</gene>
<evidence type="ECO:0000313" key="2">
    <source>
        <dbReference type="EMBL" id="EKM48587.1"/>
    </source>
</evidence>
<feature type="compositionally biased region" description="Polar residues" evidence="1">
    <location>
        <begin position="32"/>
        <end position="46"/>
    </location>
</feature>
<evidence type="ECO:0000256" key="1">
    <source>
        <dbReference type="SAM" id="MobiDB-lite"/>
    </source>
</evidence>